<keyword evidence="2" id="KW-1185">Reference proteome</keyword>
<evidence type="ECO:0000313" key="1">
    <source>
        <dbReference type="EMBL" id="MEQ2455891.1"/>
    </source>
</evidence>
<dbReference type="EMBL" id="JBBMFT010000002">
    <property type="protein sequence ID" value="MEQ2455891.1"/>
    <property type="molecule type" value="Genomic_DNA"/>
</dbReference>
<dbReference type="InterPro" id="IPR017016">
    <property type="entry name" value="UCP033595"/>
</dbReference>
<protein>
    <submittedName>
        <fullName evidence="1">DUF6514 family protein</fullName>
    </submittedName>
</protein>
<dbReference type="Pfam" id="PF20124">
    <property type="entry name" value="DUF6514"/>
    <property type="match status" value="1"/>
</dbReference>
<organism evidence="1 2">
    <name type="scientific">Flavonifractor hominis</name>
    <dbReference type="NCBI Taxonomy" id="3133178"/>
    <lineage>
        <taxon>Bacteria</taxon>
        <taxon>Bacillati</taxon>
        <taxon>Bacillota</taxon>
        <taxon>Clostridia</taxon>
        <taxon>Eubacteriales</taxon>
        <taxon>Oscillospiraceae</taxon>
        <taxon>Flavonifractor</taxon>
    </lineage>
</organism>
<name>A0ABV1EMS4_9FIRM</name>
<sequence>MREMLADSCKEVGEDGTEHCFEYIILVDEMEVSGGLFCESYGVRVVREDGESAEVRNLTVRVERIDELVELLRRNAVSPVTLRDVVEDWL</sequence>
<gene>
    <name evidence="1" type="ORF">WMO45_05095</name>
</gene>
<dbReference type="Proteomes" id="UP001440599">
    <property type="component" value="Unassembled WGS sequence"/>
</dbReference>
<accession>A0ABV1EMS4</accession>
<dbReference type="RefSeq" id="WP_349139489.1">
    <property type="nucleotide sequence ID" value="NZ_JBBMFT010000002.1"/>
</dbReference>
<evidence type="ECO:0000313" key="2">
    <source>
        <dbReference type="Proteomes" id="UP001440599"/>
    </source>
</evidence>
<reference evidence="1 2" key="1">
    <citation type="submission" date="2024-03" db="EMBL/GenBank/DDBJ databases">
        <title>Human intestinal bacterial collection.</title>
        <authorList>
            <person name="Pauvert C."/>
            <person name="Hitch T.C.A."/>
            <person name="Clavel T."/>
        </authorList>
    </citation>
    <scope>NUCLEOTIDE SEQUENCE [LARGE SCALE GENOMIC DNA]</scope>
    <source>
        <strain evidence="1 2">CLA-AP-H34</strain>
    </source>
</reference>
<comment type="caution">
    <text evidence="1">The sequence shown here is derived from an EMBL/GenBank/DDBJ whole genome shotgun (WGS) entry which is preliminary data.</text>
</comment>
<proteinExistence type="predicted"/>